<reference evidence="3" key="2">
    <citation type="submission" date="2021-04" db="EMBL/GenBank/DDBJ databases">
        <authorList>
            <person name="Gilroy R."/>
        </authorList>
    </citation>
    <scope>NUCLEOTIDE SEQUENCE</scope>
    <source>
        <strain evidence="3">Gambia2-208</strain>
    </source>
</reference>
<dbReference type="PROSITE" id="PS51257">
    <property type="entry name" value="PROKAR_LIPOPROTEIN"/>
    <property type="match status" value="1"/>
</dbReference>
<dbReference type="Pfam" id="PF12992">
    <property type="entry name" value="DUF3876"/>
    <property type="match status" value="1"/>
</dbReference>
<proteinExistence type="predicted"/>
<dbReference type="Proteomes" id="UP000886851">
    <property type="component" value="Unassembled WGS sequence"/>
</dbReference>
<evidence type="ECO:0000256" key="2">
    <source>
        <dbReference type="SAM" id="SignalP"/>
    </source>
</evidence>
<feature type="chain" id="PRO_5039023372" evidence="2">
    <location>
        <begin position="24"/>
        <end position="135"/>
    </location>
</feature>
<sequence length="135" mass="14720">MPIKRLSHKTLSLLSGGLLCALAACGGPSPVPVGDWRSTLGRADIRFVEKDSGTYAAIVAHRVHGGGLCPVEYPVVKTSQGCYIQAEGRIVVSYDPEKDRLFLSPGGTYVRKREVRQPDTDKDKNTYSSLKTKEK</sequence>
<protein>
    <submittedName>
        <fullName evidence="3">DUF3876 domain-containing protein</fullName>
    </submittedName>
</protein>
<feature type="region of interest" description="Disordered" evidence="1">
    <location>
        <begin position="112"/>
        <end position="135"/>
    </location>
</feature>
<evidence type="ECO:0000313" key="3">
    <source>
        <dbReference type="EMBL" id="HIY88881.1"/>
    </source>
</evidence>
<reference evidence="3" key="1">
    <citation type="journal article" date="2021" name="PeerJ">
        <title>Extensive microbial diversity within the chicken gut microbiome revealed by metagenomics and culture.</title>
        <authorList>
            <person name="Gilroy R."/>
            <person name="Ravi A."/>
            <person name="Getino M."/>
            <person name="Pursley I."/>
            <person name="Horton D.L."/>
            <person name="Alikhan N.F."/>
            <person name="Baker D."/>
            <person name="Gharbi K."/>
            <person name="Hall N."/>
            <person name="Watson M."/>
            <person name="Adriaenssens E.M."/>
            <person name="Foster-Nyarko E."/>
            <person name="Jarju S."/>
            <person name="Secka A."/>
            <person name="Antonio M."/>
            <person name="Oren A."/>
            <person name="Chaudhuri R.R."/>
            <person name="La Ragione R."/>
            <person name="Hildebrand F."/>
            <person name="Pallen M.J."/>
        </authorList>
    </citation>
    <scope>NUCLEOTIDE SEQUENCE</scope>
    <source>
        <strain evidence="3">Gambia2-208</strain>
    </source>
</reference>
<dbReference type="AlphaFoldDB" id="A0A9D1ZJX4"/>
<gene>
    <name evidence="3" type="ORF">H9824_09285</name>
</gene>
<keyword evidence="2" id="KW-0732">Signal</keyword>
<dbReference type="EMBL" id="DXCV01000061">
    <property type="protein sequence ID" value="HIY88881.1"/>
    <property type="molecule type" value="Genomic_DNA"/>
</dbReference>
<accession>A0A9D1ZJX4</accession>
<organism evidence="3 4">
    <name type="scientific">Candidatus Bacteroides pullicola</name>
    <dbReference type="NCBI Taxonomy" id="2838475"/>
    <lineage>
        <taxon>Bacteria</taxon>
        <taxon>Pseudomonadati</taxon>
        <taxon>Bacteroidota</taxon>
        <taxon>Bacteroidia</taxon>
        <taxon>Bacteroidales</taxon>
        <taxon>Bacteroidaceae</taxon>
        <taxon>Bacteroides</taxon>
    </lineage>
</organism>
<evidence type="ECO:0000313" key="4">
    <source>
        <dbReference type="Proteomes" id="UP000886851"/>
    </source>
</evidence>
<dbReference type="InterPro" id="IPR024452">
    <property type="entry name" value="DUF3876"/>
</dbReference>
<evidence type="ECO:0000256" key="1">
    <source>
        <dbReference type="SAM" id="MobiDB-lite"/>
    </source>
</evidence>
<comment type="caution">
    <text evidence="3">The sequence shown here is derived from an EMBL/GenBank/DDBJ whole genome shotgun (WGS) entry which is preliminary data.</text>
</comment>
<name>A0A9D1ZJX4_9BACE</name>
<feature type="signal peptide" evidence="2">
    <location>
        <begin position="1"/>
        <end position="23"/>
    </location>
</feature>